<reference evidence="1 2" key="1">
    <citation type="journal article" date="2024" name="G3 (Bethesda)">
        <title>Genome assembly of Hibiscus sabdariffa L. provides insights into metabolisms of medicinal natural products.</title>
        <authorList>
            <person name="Kim T."/>
        </authorList>
    </citation>
    <scope>NUCLEOTIDE SEQUENCE [LARGE SCALE GENOMIC DNA]</scope>
    <source>
        <strain evidence="1">TK-2024</strain>
        <tissue evidence="1">Old leaves</tissue>
    </source>
</reference>
<keyword evidence="2" id="KW-1185">Reference proteome</keyword>
<accession>A0ABR2N744</accession>
<protein>
    <submittedName>
        <fullName evidence="1">Uncharacterized protein</fullName>
    </submittedName>
</protein>
<sequence>MSHLDALGKEHNVEGIEWVEVMLYIFGENIVSKALNAHQVSFKTQKWGNLDTFGEEQNTRAIEYVESIIYIFGENIVSEALNGHRHMHFYRSCVLQDTEIRCCSRHRSVVHLDTLEEENNVRGALNGRRYSNFYRSSDVQDIKDAGHLDAFEEEHKVGEKTYFQKNGLNRSIPRVVNDQGLEMPCRDFVGYTHFRVVIHLPMKFAIEGVIPLGTWSHWGDRSKNSNISSSDMVMGAWFVYA</sequence>
<proteinExistence type="predicted"/>
<dbReference type="Proteomes" id="UP001396334">
    <property type="component" value="Unassembled WGS sequence"/>
</dbReference>
<comment type="caution">
    <text evidence="1">The sequence shown here is derived from an EMBL/GenBank/DDBJ whole genome shotgun (WGS) entry which is preliminary data.</text>
</comment>
<name>A0ABR2N744_9ROSI</name>
<gene>
    <name evidence="1" type="ORF">V6N11_030779</name>
</gene>
<organism evidence="1 2">
    <name type="scientific">Hibiscus sabdariffa</name>
    <name type="common">roselle</name>
    <dbReference type="NCBI Taxonomy" id="183260"/>
    <lineage>
        <taxon>Eukaryota</taxon>
        <taxon>Viridiplantae</taxon>
        <taxon>Streptophyta</taxon>
        <taxon>Embryophyta</taxon>
        <taxon>Tracheophyta</taxon>
        <taxon>Spermatophyta</taxon>
        <taxon>Magnoliopsida</taxon>
        <taxon>eudicotyledons</taxon>
        <taxon>Gunneridae</taxon>
        <taxon>Pentapetalae</taxon>
        <taxon>rosids</taxon>
        <taxon>malvids</taxon>
        <taxon>Malvales</taxon>
        <taxon>Malvaceae</taxon>
        <taxon>Malvoideae</taxon>
        <taxon>Hibiscus</taxon>
    </lineage>
</organism>
<dbReference type="EMBL" id="JBBPBN010000234">
    <property type="protein sequence ID" value="KAK8971961.1"/>
    <property type="molecule type" value="Genomic_DNA"/>
</dbReference>
<evidence type="ECO:0000313" key="2">
    <source>
        <dbReference type="Proteomes" id="UP001396334"/>
    </source>
</evidence>
<evidence type="ECO:0000313" key="1">
    <source>
        <dbReference type="EMBL" id="KAK8971961.1"/>
    </source>
</evidence>